<dbReference type="RefSeq" id="WP_116846079.1">
    <property type="nucleotide sequence ID" value="NZ_QTJU01000001.1"/>
</dbReference>
<dbReference type="InterPro" id="IPR036737">
    <property type="entry name" value="OmpA-like_sf"/>
</dbReference>
<proteinExistence type="predicted"/>
<evidence type="ECO:0000313" key="4">
    <source>
        <dbReference type="EMBL" id="RFM30323.1"/>
    </source>
</evidence>
<comment type="caution">
    <text evidence="4">The sequence shown here is derived from an EMBL/GenBank/DDBJ whole genome shotgun (WGS) entry which is preliminary data.</text>
</comment>
<reference evidence="4 5" key="1">
    <citation type="submission" date="2018-08" db="EMBL/GenBank/DDBJ databases">
        <title>Chitinophagaceae sp. K23C18032701, a novel bacterium isolated from forest soil.</title>
        <authorList>
            <person name="Wang C."/>
        </authorList>
    </citation>
    <scope>NUCLEOTIDE SEQUENCE [LARGE SCALE GENOMIC DNA]</scope>
    <source>
        <strain evidence="4 5">K23C18032701</strain>
    </source>
</reference>
<evidence type="ECO:0000256" key="2">
    <source>
        <dbReference type="SAM" id="Coils"/>
    </source>
</evidence>
<dbReference type="SUPFAM" id="SSF103088">
    <property type="entry name" value="OmpA-like"/>
    <property type="match status" value="1"/>
</dbReference>
<keyword evidence="2" id="KW-0175">Coiled coil</keyword>
<dbReference type="CDD" id="cd07185">
    <property type="entry name" value="OmpA_C-like"/>
    <property type="match status" value="1"/>
</dbReference>
<dbReference type="Gene3D" id="3.30.1330.60">
    <property type="entry name" value="OmpA-like domain"/>
    <property type="match status" value="1"/>
</dbReference>
<feature type="domain" description="OmpA-like" evidence="3">
    <location>
        <begin position="158"/>
        <end position="280"/>
    </location>
</feature>
<dbReference type="Proteomes" id="UP000261284">
    <property type="component" value="Unassembled WGS sequence"/>
</dbReference>
<dbReference type="PROSITE" id="PS51257">
    <property type="entry name" value="PROKAR_LIPOPROTEIN"/>
    <property type="match status" value="1"/>
</dbReference>
<dbReference type="InterPro" id="IPR006665">
    <property type="entry name" value="OmpA-like"/>
</dbReference>
<feature type="coiled-coil region" evidence="2">
    <location>
        <begin position="63"/>
        <end position="90"/>
    </location>
</feature>
<dbReference type="PANTHER" id="PTHR30329:SF21">
    <property type="entry name" value="LIPOPROTEIN YIAD-RELATED"/>
    <property type="match status" value="1"/>
</dbReference>
<evidence type="ECO:0000259" key="3">
    <source>
        <dbReference type="PROSITE" id="PS51123"/>
    </source>
</evidence>
<dbReference type="PANTHER" id="PTHR30329">
    <property type="entry name" value="STATOR ELEMENT OF FLAGELLAR MOTOR COMPLEX"/>
    <property type="match status" value="1"/>
</dbReference>
<dbReference type="Pfam" id="PF00691">
    <property type="entry name" value="OmpA"/>
    <property type="match status" value="1"/>
</dbReference>
<evidence type="ECO:0000256" key="1">
    <source>
        <dbReference type="PROSITE-ProRule" id="PRU00473"/>
    </source>
</evidence>
<dbReference type="EMBL" id="QTJU01000001">
    <property type="protein sequence ID" value="RFM30323.1"/>
    <property type="molecule type" value="Genomic_DNA"/>
</dbReference>
<accession>A0A3E1NQX1</accession>
<dbReference type="InterPro" id="IPR050330">
    <property type="entry name" value="Bact_OuterMem_StrucFunc"/>
</dbReference>
<keyword evidence="5" id="KW-1185">Reference proteome</keyword>
<organism evidence="4 5">
    <name type="scientific">Deminuibacter soli</name>
    <dbReference type="NCBI Taxonomy" id="2291815"/>
    <lineage>
        <taxon>Bacteria</taxon>
        <taxon>Pseudomonadati</taxon>
        <taxon>Bacteroidota</taxon>
        <taxon>Chitinophagia</taxon>
        <taxon>Chitinophagales</taxon>
        <taxon>Chitinophagaceae</taxon>
        <taxon>Deminuibacter</taxon>
    </lineage>
</organism>
<dbReference type="AlphaFoldDB" id="A0A3E1NQX1"/>
<protein>
    <recommendedName>
        <fullName evidence="3">OmpA-like domain-containing protein</fullName>
    </recommendedName>
</protein>
<evidence type="ECO:0000313" key="5">
    <source>
        <dbReference type="Proteomes" id="UP000261284"/>
    </source>
</evidence>
<keyword evidence="1" id="KW-0472">Membrane</keyword>
<gene>
    <name evidence="4" type="ORF">DXN05_05015</name>
</gene>
<dbReference type="OrthoDB" id="9815217at2"/>
<dbReference type="GO" id="GO:0016020">
    <property type="term" value="C:membrane"/>
    <property type="evidence" value="ECO:0007669"/>
    <property type="project" value="UniProtKB-UniRule"/>
</dbReference>
<dbReference type="PROSITE" id="PS51123">
    <property type="entry name" value="OMPA_2"/>
    <property type="match status" value="1"/>
</dbReference>
<sequence length="303" mass="33179">MKQQLILAALSSTLLFACVSPKKLHEAEARYGQLNGAYLELQGKLRKCEQDSKDSADAYARRASSYQHKVESMNDQVDMLKQNNNQILGQLKDLSVISGSQAASIQKSLENIGAKDAYIKDLQGAIARKDSLNMALVMNLKGAIGNLNDQDINIKVDKGVVYIDISDKLLFKSGSYDITDAAKNVLGKVAAVLNNQPNIEFMVEGHTDNVPFSRGVLVDNWDLSVKRATAVVRELQNHYGITPARMTAAGRSEFVPVSANDTPEGKAANRRTRIVILPELDQFFKLLEKPEAGGSQPVPPPQK</sequence>
<name>A0A3E1NQX1_9BACT</name>